<comment type="cofactor">
    <cofactor evidence="6">
        <name>FAD</name>
        <dbReference type="ChEBI" id="CHEBI:57692"/>
    </cofactor>
    <text evidence="6">Binds 1 FAD per subunit.</text>
</comment>
<dbReference type="EMBL" id="FWFD01000007">
    <property type="protein sequence ID" value="SLM85038.1"/>
    <property type="molecule type" value="Genomic_DNA"/>
</dbReference>
<evidence type="ECO:0000313" key="10">
    <source>
        <dbReference type="Proteomes" id="UP000195918"/>
    </source>
</evidence>
<dbReference type="AlphaFoldDB" id="A0A1X6WL98"/>
<keyword evidence="10" id="KW-1185">Reference proteome</keyword>
<keyword evidence="5 6" id="KW-0560">Oxidoreductase</keyword>
<feature type="binding site" evidence="6">
    <location>
        <position position="39"/>
    </location>
    <ligand>
        <name>FAD</name>
        <dbReference type="ChEBI" id="CHEBI:57692"/>
    </ligand>
</feature>
<protein>
    <recommendedName>
        <fullName evidence="6">Ferredoxin--NADP reductase</fullName>
        <shortName evidence="6">FNR</shortName>
        <shortName evidence="6">Fd-NADP(+) reductase</shortName>
        <ecNumber evidence="6">1.18.1.2</ecNumber>
    </recommendedName>
</protein>
<reference evidence="10" key="1">
    <citation type="submission" date="2017-02" db="EMBL/GenBank/DDBJ databases">
        <authorList>
            <person name="Dridi B."/>
        </authorList>
    </citation>
    <scope>NUCLEOTIDE SEQUENCE [LARGE SCALE GENOMIC DNA]</scope>
    <source>
        <strain evidence="10">bH819</strain>
    </source>
</reference>
<feature type="binding site" evidence="6">
    <location>
        <position position="43"/>
    </location>
    <ligand>
        <name>FAD</name>
        <dbReference type="ChEBI" id="CHEBI:57692"/>
    </ligand>
</feature>
<feature type="binding site" evidence="6">
    <location>
        <position position="284"/>
    </location>
    <ligand>
        <name>FAD</name>
        <dbReference type="ChEBI" id="CHEBI:57692"/>
    </ligand>
</feature>
<name>A0A1X6WL98_9ENTE</name>
<feature type="binding site" evidence="6">
    <location>
        <position position="325"/>
    </location>
    <ligand>
        <name>FAD</name>
        <dbReference type="ChEBI" id="CHEBI:57692"/>
    </ligand>
</feature>
<comment type="subunit">
    <text evidence="1 6">Homodimer.</text>
</comment>
<dbReference type="InterPro" id="IPR036188">
    <property type="entry name" value="FAD/NAD-bd_sf"/>
</dbReference>
<comment type="similarity">
    <text evidence="6">Belongs to the ferredoxin--NADP reductase type 2 family.</text>
</comment>
<dbReference type="OrthoDB" id="9806179at2"/>
<feature type="binding site" evidence="6">
    <location>
        <position position="83"/>
    </location>
    <ligand>
        <name>FAD</name>
        <dbReference type="ChEBI" id="CHEBI:57692"/>
    </ligand>
</feature>
<dbReference type="SUPFAM" id="SSF51905">
    <property type="entry name" value="FAD/NAD(P)-binding domain"/>
    <property type="match status" value="1"/>
</dbReference>
<evidence type="ECO:0000256" key="2">
    <source>
        <dbReference type="ARBA" id="ARBA00022630"/>
    </source>
</evidence>
<dbReference type="PRINTS" id="PR00368">
    <property type="entry name" value="FADPNR"/>
</dbReference>
<accession>A0A1X6WL98</accession>
<evidence type="ECO:0000256" key="7">
    <source>
        <dbReference type="SAM" id="MobiDB-lite"/>
    </source>
</evidence>
<dbReference type="Proteomes" id="UP000195918">
    <property type="component" value="Unassembled WGS sequence"/>
</dbReference>
<gene>
    <name evidence="9" type="ORF">FM121_03005</name>
</gene>
<evidence type="ECO:0000256" key="6">
    <source>
        <dbReference type="HAMAP-Rule" id="MF_01685"/>
    </source>
</evidence>
<dbReference type="GO" id="GO:0050660">
    <property type="term" value="F:flavin adenine dinucleotide binding"/>
    <property type="evidence" value="ECO:0007669"/>
    <property type="project" value="UniProtKB-UniRule"/>
</dbReference>
<proteinExistence type="inferred from homology"/>
<dbReference type="EC" id="1.18.1.2" evidence="6"/>
<evidence type="ECO:0000256" key="4">
    <source>
        <dbReference type="ARBA" id="ARBA00022857"/>
    </source>
</evidence>
<dbReference type="GO" id="GO:0004324">
    <property type="term" value="F:ferredoxin-NADP+ reductase activity"/>
    <property type="evidence" value="ECO:0007669"/>
    <property type="project" value="UniProtKB-UniRule"/>
</dbReference>
<feature type="domain" description="FAD/NAD(P)-binding" evidence="8">
    <location>
        <begin position="3"/>
        <end position="300"/>
    </location>
</feature>
<dbReference type="InterPro" id="IPR050097">
    <property type="entry name" value="Ferredoxin-NADP_redctase_2"/>
</dbReference>
<feature type="region of interest" description="Disordered" evidence="7">
    <location>
        <begin position="318"/>
        <end position="339"/>
    </location>
</feature>
<feature type="binding site" evidence="6">
    <location>
        <position position="31"/>
    </location>
    <ligand>
        <name>FAD</name>
        <dbReference type="ChEBI" id="CHEBI:57692"/>
    </ligand>
</feature>
<organism evidence="9 10">
    <name type="scientific">Vagococcus fluvialis bH819</name>
    <dbReference type="NCBI Taxonomy" id="1255619"/>
    <lineage>
        <taxon>Bacteria</taxon>
        <taxon>Bacillati</taxon>
        <taxon>Bacillota</taxon>
        <taxon>Bacilli</taxon>
        <taxon>Lactobacillales</taxon>
        <taxon>Enterococcaceae</taxon>
        <taxon>Vagococcus</taxon>
    </lineage>
</organism>
<evidence type="ECO:0000313" key="9">
    <source>
        <dbReference type="EMBL" id="SLM85038.1"/>
    </source>
</evidence>
<dbReference type="PANTHER" id="PTHR48105">
    <property type="entry name" value="THIOREDOXIN REDUCTASE 1-RELATED-RELATED"/>
    <property type="match status" value="1"/>
</dbReference>
<comment type="catalytic activity">
    <reaction evidence="6">
        <text>2 reduced [2Fe-2S]-[ferredoxin] + NADP(+) + H(+) = 2 oxidized [2Fe-2S]-[ferredoxin] + NADPH</text>
        <dbReference type="Rhea" id="RHEA:20125"/>
        <dbReference type="Rhea" id="RHEA-COMP:10000"/>
        <dbReference type="Rhea" id="RHEA-COMP:10001"/>
        <dbReference type="ChEBI" id="CHEBI:15378"/>
        <dbReference type="ChEBI" id="CHEBI:33737"/>
        <dbReference type="ChEBI" id="CHEBI:33738"/>
        <dbReference type="ChEBI" id="CHEBI:57783"/>
        <dbReference type="ChEBI" id="CHEBI:58349"/>
        <dbReference type="EC" id="1.18.1.2"/>
    </reaction>
</comment>
<keyword evidence="3 6" id="KW-0274">FAD</keyword>
<feature type="compositionally biased region" description="Basic and acidic residues" evidence="7">
    <location>
        <begin position="325"/>
        <end position="339"/>
    </location>
</feature>
<dbReference type="InterPro" id="IPR023753">
    <property type="entry name" value="FAD/NAD-binding_dom"/>
</dbReference>
<sequence>MIDVIIIGGGPAGLYSAFYCGLRGMTVKIIEAQEYLGGKLNVYKEKNIWDIGGVVPQSAEDIISALIKQGNTFDPTIVLGKKVTEINSEKEKVAVITEDGEVHQAKSLIIATGTGIIVPKKLDFDYPSVFEASNLHYEVQEIESYRNQVVMISGGNDSAVQWAKALSSVAKKIYLVYRKESFRGYETEVESVLCDEKINCLTEKEISGFKSEKNNKIEIVELVDTLTNKKEELPVDAVIVCHGFERNNPLLDKKDRVFKVVDDIFFETSEKGKTSIPGIYVAGDAASYDGKVRLIAGAFHDAVNAANGVKQIVDPEANERGQVSSHHDILEKRNLEKNS</sequence>
<dbReference type="Gene3D" id="3.50.50.60">
    <property type="entry name" value="FAD/NAD(P)-binding domain"/>
    <property type="match status" value="2"/>
</dbReference>
<feature type="binding site" evidence="6">
    <location>
        <position position="117"/>
    </location>
    <ligand>
        <name>FAD</name>
        <dbReference type="ChEBI" id="CHEBI:57692"/>
    </ligand>
</feature>
<keyword evidence="4 6" id="KW-0521">NADP</keyword>
<dbReference type="PRINTS" id="PR00469">
    <property type="entry name" value="PNDRDTASEII"/>
</dbReference>
<evidence type="ECO:0000256" key="1">
    <source>
        <dbReference type="ARBA" id="ARBA00011738"/>
    </source>
</evidence>
<dbReference type="InterPro" id="IPR022890">
    <property type="entry name" value="Fd--NADP_Rdtase_type_2"/>
</dbReference>
<dbReference type="HAMAP" id="MF_01685">
    <property type="entry name" value="FENR2"/>
    <property type="match status" value="1"/>
</dbReference>
<evidence type="ECO:0000259" key="8">
    <source>
        <dbReference type="Pfam" id="PF07992"/>
    </source>
</evidence>
<dbReference type="Pfam" id="PF07992">
    <property type="entry name" value="Pyr_redox_2"/>
    <property type="match status" value="1"/>
</dbReference>
<dbReference type="RefSeq" id="WP_086950678.1">
    <property type="nucleotide sequence ID" value="NZ_FWFD01000007.1"/>
</dbReference>
<evidence type="ECO:0000256" key="3">
    <source>
        <dbReference type="ARBA" id="ARBA00022827"/>
    </source>
</evidence>
<keyword evidence="2 6" id="KW-0285">Flavoprotein</keyword>
<comment type="caution">
    <text evidence="6">Lacks conserved residue(s) required for the propagation of feature annotation.</text>
</comment>
<dbReference type="GO" id="GO:0050661">
    <property type="term" value="F:NADP binding"/>
    <property type="evidence" value="ECO:0007669"/>
    <property type="project" value="UniProtKB-UniRule"/>
</dbReference>
<evidence type="ECO:0000256" key="5">
    <source>
        <dbReference type="ARBA" id="ARBA00023002"/>
    </source>
</evidence>